<dbReference type="SUPFAM" id="SSF55729">
    <property type="entry name" value="Acyl-CoA N-acyltransferases (Nat)"/>
    <property type="match status" value="1"/>
</dbReference>
<comment type="caution">
    <text evidence="1">The sequence shown here is derived from an EMBL/GenBank/DDBJ whole genome shotgun (WGS) entry which is preliminary data.</text>
</comment>
<reference evidence="1 2" key="1">
    <citation type="submission" date="2022-06" db="EMBL/GenBank/DDBJ databases">
        <title>Genomic Encyclopedia of Archaeal and Bacterial Type Strains, Phase II (KMG-II): from individual species to whole genera.</title>
        <authorList>
            <person name="Goeker M."/>
        </authorList>
    </citation>
    <scope>NUCLEOTIDE SEQUENCE [LARGE SCALE GENOMIC DNA]</scope>
    <source>
        <strain evidence="1 2">DSM 44255</strain>
    </source>
</reference>
<evidence type="ECO:0000313" key="1">
    <source>
        <dbReference type="EMBL" id="MCP2270246.1"/>
    </source>
</evidence>
<organism evidence="1 2">
    <name type="scientific">Actinokineospora diospyrosa</name>
    <dbReference type="NCBI Taxonomy" id="103728"/>
    <lineage>
        <taxon>Bacteria</taxon>
        <taxon>Bacillati</taxon>
        <taxon>Actinomycetota</taxon>
        <taxon>Actinomycetes</taxon>
        <taxon>Pseudonocardiales</taxon>
        <taxon>Pseudonocardiaceae</taxon>
        <taxon>Actinokineospora</taxon>
    </lineage>
</organism>
<dbReference type="InterPro" id="IPR016181">
    <property type="entry name" value="Acyl_CoA_acyltransferase"/>
</dbReference>
<gene>
    <name evidence="1" type="ORF">LV75_002747</name>
</gene>
<proteinExistence type="predicted"/>
<evidence type="ECO:0000313" key="2">
    <source>
        <dbReference type="Proteomes" id="UP001205185"/>
    </source>
</evidence>
<dbReference type="InterPro" id="IPR027417">
    <property type="entry name" value="P-loop_NTPase"/>
</dbReference>
<evidence type="ECO:0008006" key="3">
    <source>
        <dbReference type="Google" id="ProtNLM"/>
    </source>
</evidence>
<accession>A0ABT1ICG3</accession>
<keyword evidence="2" id="KW-1185">Reference proteome</keyword>
<dbReference type="Gene3D" id="3.40.630.30">
    <property type="match status" value="1"/>
</dbReference>
<dbReference type="Proteomes" id="UP001205185">
    <property type="component" value="Unassembled WGS sequence"/>
</dbReference>
<sequence length="556" mass="60653">MLTNVAVLRDRVHSESQRAVVEQVVALLDADGPLVVNLTGPLGVGKSAVLAAIAAEAPGRADYADGRMSFGPRVVVVSRTPLLLGDAVVVRVPKWSDAEIERLVVARGVDEDVDMVVRLAGGLPLVARSLCRALLTPIPADATGALADHALRDVLDRLRHPDTAALDLLAVVGRGDEELLTDLLPDEDLFTAISENDLVNATDRGLAVAEPFRTLLDLRARWRRPAARRAALTAATARTRQHLAATGDDSDSDRAALAEHGLFLTDNPAIRCALFPGGRDVLRPRPAGPGDHDSIAALMHRWAQHRDLDARHCERLLTGWLDHSPDGFHLVYDEDRPVGMAYVPRIDAKTVSAIEPLLQQHTDTLTDDGGVFVGMAICDDPVRHAALLRHIVATGIRARRIVVATPWPQYQNLAQLLGFHYIGDARHDPYACGRDSKIYHQDLTSIPAWLDKLTTPPNSRQDIKQALEHLRDDTALAQNPLADAGAPALRARILTALEHLTTSDDPTLAEAGRALYTYYVQARHDHTRVAADLHLSRATYFRRLDRGLSELTTLLT</sequence>
<dbReference type="SUPFAM" id="SSF52540">
    <property type="entry name" value="P-loop containing nucleoside triphosphate hydrolases"/>
    <property type="match status" value="1"/>
</dbReference>
<name>A0ABT1ICG3_9PSEU</name>
<protein>
    <recommendedName>
        <fullName evidence="3">AAA ATPase-like protein</fullName>
    </recommendedName>
</protein>
<dbReference type="RefSeq" id="WP_253887226.1">
    <property type="nucleotide sequence ID" value="NZ_BAAAVB010000013.1"/>
</dbReference>
<dbReference type="EMBL" id="JAMTCO010000006">
    <property type="protein sequence ID" value="MCP2270246.1"/>
    <property type="molecule type" value="Genomic_DNA"/>
</dbReference>